<evidence type="ECO:0000313" key="3">
    <source>
        <dbReference type="Proteomes" id="UP001153620"/>
    </source>
</evidence>
<comment type="cofactor">
    <cofactor evidence="1">
        <name>Fe(2+)</name>
        <dbReference type="ChEBI" id="CHEBI:29033"/>
    </cofactor>
</comment>
<dbReference type="GO" id="GO:0032451">
    <property type="term" value="F:demethylase activity"/>
    <property type="evidence" value="ECO:0007669"/>
    <property type="project" value="TreeGrafter"/>
</dbReference>
<evidence type="ECO:0000256" key="1">
    <source>
        <dbReference type="ARBA" id="ARBA00001954"/>
    </source>
</evidence>
<sequence length="286" mass="33711">MESNKQCDCKGKRTCLLCEDSLNKKSTDWYALFKDLDSYVYCWMCKKIFKGWDVVSSCDEHKTLEEGKKFTGLYIHPNFLTPDESNKVVETVDSAEWDLSQSGRRKKNFGPKINFKKKKLRHEFFTGFFESTEFVRNKLVTVDFLNDFKVVEECFLEYERARGSHIEPHIDDCWIWGERIVTVNTIGEAVLCLTKHFPTYPKQYNIDCMEDYKEGLIGELEDEISDDVLIRIKMPANSLLVMYGAVRYQYEHSVLREDVEGRRVCIAYREFTKPYDHLVKHFNNSL</sequence>
<dbReference type="SUPFAM" id="SSF51197">
    <property type="entry name" value="Clavaminate synthase-like"/>
    <property type="match status" value="1"/>
</dbReference>
<dbReference type="EMBL" id="OU895879">
    <property type="protein sequence ID" value="CAG9807190.1"/>
    <property type="molecule type" value="Genomic_DNA"/>
</dbReference>
<dbReference type="InterPro" id="IPR032857">
    <property type="entry name" value="ALKBH4"/>
</dbReference>
<organism evidence="2 3">
    <name type="scientific">Chironomus riparius</name>
    <dbReference type="NCBI Taxonomy" id="315576"/>
    <lineage>
        <taxon>Eukaryota</taxon>
        <taxon>Metazoa</taxon>
        <taxon>Ecdysozoa</taxon>
        <taxon>Arthropoda</taxon>
        <taxon>Hexapoda</taxon>
        <taxon>Insecta</taxon>
        <taxon>Pterygota</taxon>
        <taxon>Neoptera</taxon>
        <taxon>Endopterygota</taxon>
        <taxon>Diptera</taxon>
        <taxon>Nematocera</taxon>
        <taxon>Chironomoidea</taxon>
        <taxon>Chironomidae</taxon>
        <taxon>Chironominae</taxon>
        <taxon>Chironomus</taxon>
    </lineage>
</organism>
<name>A0A9N9RY52_9DIPT</name>
<dbReference type="GO" id="GO:0070988">
    <property type="term" value="P:demethylation"/>
    <property type="evidence" value="ECO:0007669"/>
    <property type="project" value="InterPro"/>
</dbReference>
<dbReference type="Proteomes" id="UP001153620">
    <property type="component" value="Chromosome 3"/>
</dbReference>
<reference evidence="2" key="1">
    <citation type="submission" date="2022-01" db="EMBL/GenBank/DDBJ databases">
        <authorList>
            <person name="King R."/>
        </authorList>
    </citation>
    <scope>NUCLEOTIDE SEQUENCE</scope>
</reference>
<dbReference type="InterPro" id="IPR037151">
    <property type="entry name" value="AlkB-like_sf"/>
</dbReference>
<proteinExistence type="predicted"/>
<keyword evidence="3" id="KW-1185">Reference proteome</keyword>
<protein>
    <submittedName>
        <fullName evidence="2">Uncharacterized protein</fullName>
    </submittedName>
</protein>
<dbReference type="OrthoDB" id="442860at2759"/>
<dbReference type="PANTHER" id="PTHR12463:SF0">
    <property type="entry name" value="ALPHA-KETOGLUTARATE-DEPENDENT DIOXYGENASE ALKB HOMOLOG 4"/>
    <property type="match status" value="1"/>
</dbReference>
<evidence type="ECO:0000313" key="2">
    <source>
        <dbReference type="EMBL" id="CAG9807190.1"/>
    </source>
</evidence>
<dbReference type="PANTHER" id="PTHR12463">
    <property type="entry name" value="OXYGENASE-RELATED"/>
    <property type="match status" value="1"/>
</dbReference>
<dbReference type="AlphaFoldDB" id="A0A9N9RY52"/>
<accession>A0A9N9RY52</accession>
<gene>
    <name evidence="2" type="ORF">CHIRRI_LOCUS10039</name>
</gene>
<dbReference type="Gene3D" id="2.60.120.590">
    <property type="entry name" value="Alpha-ketoglutarate-dependent dioxygenase AlkB-like"/>
    <property type="match status" value="1"/>
</dbReference>
<reference evidence="2" key="2">
    <citation type="submission" date="2022-10" db="EMBL/GenBank/DDBJ databases">
        <authorList>
            <consortium name="ENA_rothamsted_submissions"/>
            <consortium name="culmorum"/>
            <person name="King R."/>
        </authorList>
    </citation>
    <scope>NUCLEOTIDE SEQUENCE</scope>
</reference>
<dbReference type="GO" id="GO:0016491">
    <property type="term" value="F:oxidoreductase activity"/>
    <property type="evidence" value="ECO:0007669"/>
    <property type="project" value="TreeGrafter"/>
</dbReference>